<dbReference type="CDD" id="cd11070">
    <property type="entry name" value="CYP56-like"/>
    <property type="match status" value="1"/>
</dbReference>
<dbReference type="InterPro" id="IPR017972">
    <property type="entry name" value="Cyt_P450_CS"/>
</dbReference>
<evidence type="ECO:0000256" key="4">
    <source>
        <dbReference type="ARBA" id="ARBA00023004"/>
    </source>
</evidence>
<evidence type="ECO:0000313" key="8">
    <source>
        <dbReference type="EMBL" id="KAF2136432.1"/>
    </source>
</evidence>
<feature type="binding site" description="axial binding residue" evidence="5">
    <location>
        <position position="496"/>
    </location>
    <ligand>
        <name>heme</name>
        <dbReference type="ChEBI" id="CHEBI:30413"/>
    </ligand>
    <ligandPart>
        <name>Fe</name>
        <dbReference type="ChEBI" id="CHEBI:18248"/>
    </ligandPart>
</feature>
<organism evidence="8 9">
    <name type="scientific">Aplosporella prunicola CBS 121167</name>
    <dbReference type="NCBI Taxonomy" id="1176127"/>
    <lineage>
        <taxon>Eukaryota</taxon>
        <taxon>Fungi</taxon>
        <taxon>Dikarya</taxon>
        <taxon>Ascomycota</taxon>
        <taxon>Pezizomycotina</taxon>
        <taxon>Dothideomycetes</taxon>
        <taxon>Dothideomycetes incertae sedis</taxon>
        <taxon>Botryosphaeriales</taxon>
        <taxon>Aplosporellaceae</taxon>
        <taxon>Aplosporella</taxon>
    </lineage>
</organism>
<dbReference type="AlphaFoldDB" id="A0A6A6AWR8"/>
<evidence type="ECO:0000256" key="5">
    <source>
        <dbReference type="PIRSR" id="PIRSR602401-1"/>
    </source>
</evidence>
<dbReference type="PANTHER" id="PTHR24305">
    <property type="entry name" value="CYTOCHROME P450"/>
    <property type="match status" value="1"/>
</dbReference>
<keyword evidence="6" id="KW-0560">Oxidoreductase</keyword>
<feature type="chain" id="PRO_5025448370" description="Cytochrome P450" evidence="7">
    <location>
        <begin position="18"/>
        <end position="566"/>
    </location>
</feature>
<keyword evidence="7" id="KW-0732">Signal</keyword>
<keyword evidence="3 5" id="KW-0479">Metal-binding</keyword>
<dbReference type="InterPro" id="IPR036396">
    <property type="entry name" value="Cyt_P450_sf"/>
</dbReference>
<evidence type="ECO:0000313" key="9">
    <source>
        <dbReference type="Proteomes" id="UP000799438"/>
    </source>
</evidence>
<comment type="cofactor">
    <cofactor evidence="1 5">
        <name>heme</name>
        <dbReference type="ChEBI" id="CHEBI:30413"/>
    </cofactor>
</comment>
<protein>
    <recommendedName>
        <fullName evidence="10">Cytochrome P450</fullName>
    </recommendedName>
</protein>
<keyword evidence="9" id="KW-1185">Reference proteome</keyword>
<dbReference type="PANTHER" id="PTHR24305:SF166">
    <property type="entry name" value="CYTOCHROME P450 12A4, MITOCHONDRIAL-RELATED"/>
    <property type="match status" value="1"/>
</dbReference>
<keyword evidence="5 6" id="KW-0349">Heme</keyword>
<feature type="signal peptide" evidence="7">
    <location>
        <begin position="1"/>
        <end position="17"/>
    </location>
</feature>
<evidence type="ECO:0000256" key="2">
    <source>
        <dbReference type="ARBA" id="ARBA00010617"/>
    </source>
</evidence>
<dbReference type="InterPro" id="IPR050121">
    <property type="entry name" value="Cytochrome_P450_monoxygenase"/>
</dbReference>
<evidence type="ECO:0008006" key="10">
    <source>
        <dbReference type="Google" id="ProtNLM"/>
    </source>
</evidence>
<dbReference type="InterPro" id="IPR001128">
    <property type="entry name" value="Cyt_P450"/>
</dbReference>
<keyword evidence="4 5" id="KW-0408">Iron</keyword>
<dbReference type="Proteomes" id="UP000799438">
    <property type="component" value="Unassembled WGS sequence"/>
</dbReference>
<reference evidence="8" key="1">
    <citation type="journal article" date="2020" name="Stud. Mycol.">
        <title>101 Dothideomycetes genomes: a test case for predicting lifestyles and emergence of pathogens.</title>
        <authorList>
            <person name="Haridas S."/>
            <person name="Albert R."/>
            <person name="Binder M."/>
            <person name="Bloem J."/>
            <person name="Labutti K."/>
            <person name="Salamov A."/>
            <person name="Andreopoulos B."/>
            <person name="Baker S."/>
            <person name="Barry K."/>
            <person name="Bills G."/>
            <person name="Bluhm B."/>
            <person name="Cannon C."/>
            <person name="Castanera R."/>
            <person name="Culley D."/>
            <person name="Daum C."/>
            <person name="Ezra D."/>
            <person name="Gonzalez J."/>
            <person name="Henrissat B."/>
            <person name="Kuo A."/>
            <person name="Liang C."/>
            <person name="Lipzen A."/>
            <person name="Lutzoni F."/>
            <person name="Magnuson J."/>
            <person name="Mondo S."/>
            <person name="Nolan M."/>
            <person name="Ohm R."/>
            <person name="Pangilinan J."/>
            <person name="Park H.-J."/>
            <person name="Ramirez L."/>
            <person name="Alfaro M."/>
            <person name="Sun H."/>
            <person name="Tritt A."/>
            <person name="Yoshinaga Y."/>
            <person name="Zwiers L.-H."/>
            <person name="Turgeon B."/>
            <person name="Goodwin S."/>
            <person name="Spatafora J."/>
            <person name="Crous P."/>
            <person name="Grigoriev I."/>
        </authorList>
    </citation>
    <scope>NUCLEOTIDE SEQUENCE</scope>
    <source>
        <strain evidence="8">CBS 121167</strain>
    </source>
</reference>
<dbReference type="EMBL" id="ML995521">
    <property type="protein sequence ID" value="KAF2136432.1"/>
    <property type="molecule type" value="Genomic_DNA"/>
</dbReference>
<dbReference type="GO" id="GO:0005506">
    <property type="term" value="F:iron ion binding"/>
    <property type="evidence" value="ECO:0007669"/>
    <property type="project" value="InterPro"/>
</dbReference>
<gene>
    <name evidence="8" type="ORF">K452DRAFT_130448</name>
</gene>
<evidence type="ECO:0000256" key="1">
    <source>
        <dbReference type="ARBA" id="ARBA00001971"/>
    </source>
</evidence>
<proteinExistence type="inferred from homology"/>
<dbReference type="PRINTS" id="PR00385">
    <property type="entry name" value="P450"/>
</dbReference>
<comment type="similarity">
    <text evidence="2 6">Belongs to the cytochrome P450 family.</text>
</comment>
<dbReference type="RefSeq" id="XP_033392150.1">
    <property type="nucleotide sequence ID" value="XM_033535282.1"/>
</dbReference>
<dbReference type="SUPFAM" id="SSF48264">
    <property type="entry name" value="Cytochrome P450"/>
    <property type="match status" value="1"/>
</dbReference>
<dbReference type="Pfam" id="PF00067">
    <property type="entry name" value="p450"/>
    <property type="match status" value="1"/>
</dbReference>
<dbReference type="GO" id="GO:0016705">
    <property type="term" value="F:oxidoreductase activity, acting on paired donors, with incorporation or reduction of molecular oxygen"/>
    <property type="evidence" value="ECO:0007669"/>
    <property type="project" value="InterPro"/>
</dbReference>
<evidence type="ECO:0000256" key="7">
    <source>
        <dbReference type="SAM" id="SignalP"/>
    </source>
</evidence>
<sequence length="566" mass="64775">MLSFWLLLLLGPPAALIISTLRAILRNHAIARKIGLPIILVPISPENPLWMILAPYFIHWLQYLPFGSGYFSRFCHIGWEFDEKYRAHLEFGDAFLFVTPGKNWIYLCNAESVHDIILRERRHDFERPVELLVAMLDVFGPNISTVQTHDWQRQRKVTATAFTEKNNRIVWTEALEQAQQVLKFWQNTGQVQSTAIDSRTVALDVLMSAGFGKSFPFQGASARAKHGPMSYRDSLALILENAILILAMGPDFVSRIKFPAKLARVGEAITSFKTYMVRAFEDEKKVILEDHVQRENLMTALVRACVKPAVHDGDTSAEGIKRFNLSQEEVFGNMFVFNFAGHDTTAHSLAFTFYLLAAYPDIQDWMNEEICHIFKDDDRTKWNYDDSQRLNRCLAILLETLRLYNPLLSVVKGTQNNTTDLAIGEHVYPIPPNTRVIINLNALHSHPRYWGDDSLEFKPSRWILIKEGDGPAIDREYLYTPPRGAYLPWSDGNRACPGKRFAQVEHVALMASLFRDNRVEPAKLEGESDELARKRTLDCIASCGMRLLFQMLRPEDVALKWMKANE</sequence>
<dbReference type="GO" id="GO:0020037">
    <property type="term" value="F:heme binding"/>
    <property type="evidence" value="ECO:0007669"/>
    <property type="project" value="InterPro"/>
</dbReference>
<dbReference type="GeneID" id="54292776"/>
<evidence type="ECO:0000256" key="3">
    <source>
        <dbReference type="ARBA" id="ARBA00022723"/>
    </source>
</evidence>
<dbReference type="PRINTS" id="PR00463">
    <property type="entry name" value="EP450I"/>
</dbReference>
<dbReference type="PROSITE" id="PS00086">
    <property type="entry name" value="CYTOCHROME_P450"/>
    <property type="match status" value="1"/>
</dbReference>
<dbReference type="InterPro" id="IPR002401">
    <property type="entry name" value="Cyt_P450_E_grp-I"/>
</dbReference>
<keyword evidence="6" id="KW-0503">Monooxygenase</keyword>
<dbReference type="OrthoDB" id="1470350at2759"/>
<evidence type="ECO:0000256" key="6">
    <source>
        <dbReference type="RuleBase" id="RU000461"/>
    </source>
</evidence>
<dbReference type="GO" id="GO:0004497">
    <property type="term" value="F:monooxygenase activity"/>
    <property type="evidence" value="ECO:0007669"/>
    <property type="project" value="UniProtKB-KW"/>
</dbReference>
<name>A0A6A6AWR8_9PEZI</name>
<accession>A0A6A6AWR8</accession>
<dbReference type="Gene3D" id="1.10.630.10">
    <property type="entry name" value="Cytochrome P450"/>
    <property type="match status" value="1"/>
</dbReference>